<reference evidence="2 3" key="1">
    <citation type="submission" date="2020-01" db="EMBL/GenBank/DDBJ databases">
        <title>Genetics and antimicrobial susceptibilities of Nocardia species isolated from the soil; a comparison with species isolated from humans.</title>
        <authorList>
            <person name="Carrasco G."/>
            <person name="Monzon S."/>
            <person name="Sansegundo M."/>
            <person name="Garcia E."/>
            <person name="Garrido N."/>
            <person name="Medina M.J."/>
            <person name="Villalon P."/>
            <person name="Ramirez-Arocha A.C."/>
            <person name="Jimenez P."/>
            <person name="Cuesta I."/>
            <person name="Valdezate S."/>
        </authorList>
    </citation>
    <scope>NUCLEOTIDE SEQUENCE [LARGE SCALE GENOMIC DNA]</scope>
    <source>
        <strain evidence="2 3">CNM20110649</strain>
    </source>
</reference>
<comment type="caution">
    <text evidence="2">The sequence shown here is derived from an EMBL/GenBank/DDBJ whole genome shotgun (WGS) entry which is preliminary data.</text>
</comment>
<name>A0ABX0CRC0_9NOCA</name>
<gene>
    <name evidence="2" type="ORF">GV794_25840</name>
</gene>
<proteinExistence type="predicted"/>
<dbReference type="RefSeq" id="WP_163956383.1">
    <property type="nucleotide sequence ID" value="NZ_JAAGUX010000074.1"/>
</dbReference>
<dbReference type="EMBL" id="JAAGUX010000074">
    <property type="protein sequence ID" value="NEW59036.1"/>
    <property type="molecule type" value="Genomic_DNA"/>
</dbReference>
<feature type="region of interest" description="Disordered" evidence="1">
    <location>
        <begin position="120"/>
        <end position="148"/>
    </location>
</feature>
<evidence type="ECO:0000313" key="3">
    <source>
        <dbReference type="Proteomes" id="UP000470876"/>
    </source>
</evidence>
<protein>
    <submittedName>
        <fullName evidence="2">Uncharacterized protein</fullName>
    </submittedName>
</protein>
<accession>A0ABX0CRC0</accession>
<keyword evidence="3" id="KW-1185">Reference proteome</keyword>
<evidence type="ECO:0000256" key="1">
    <source>
        <dbReference type="SAM" id="MobiDB-lite"/>
    </source>
</evidence>
<sequence>MSDGWELRVLTGTNSLLTERLTRELRSHLGSHGVESRFAEAATVSAGHKSGISQELILLVSAGFSAGSARVLTTLIREWCERDRRRQVKMRFTDSTGELVIDGNNDEQLAVIDRFVEEMKRRRPDEPEARTVADPQTEHIEREAEPDR</sequence>
<evidence type="ECO:0000313" key="2">
    <source>
        <dbReference type="EMBL" id="NEW59036.1"/>
    </source>
</evidence>
<organism evidence="2 3">
    <name type="scientific">Nocardia cyriacigeorgica</name>
    <dbReference type="NCBI Taxonomy" id="135487"/>
    <lineage>
        <taxon>Bacteria</taxon>
        <taxon>Bacillati</taxon>
        <taxon>Actinomycetota</taxon>
        <taxon>Actinomycetes</taxon>
        <taxon>Mycobacteriales</taxon>
        <taxon>Nocardiaceae</taxon>
        <taxon>Nocardia</taxon>
    </lineage>
</organism>
<dbReference type="Proteomes" id="UP000470876">
    <property type="component" value="Unassembled WGS sequence"/>
</dbReference>